<dbReference type="InterPro" id="IPR019987">
    <property type="entry name" value="GTP-bd_ribosome_bio_YsxC"/>
</dbReference>
<dbReference type="EMBL" id="SLUN01000001">
    <property type="protein sequence ID" value="TCL76999.1"/>
    <property type="molecule type" value="Genomic_DNA"/>
</dbReference>
<dbReference type="GO" id="GO:0005525">
    <property type="term" value="F:GTP binding"/>
    <property type="evidence" value="ECO:0007669"/>
    <property type="project" value="UniProtKB-UniRule"/>
</dbReference>
<proteinExistence type="inferred from homology"/>
<evidence type="ECO:0000259" key="11">
    <source>
        <dbReference type="PROSITE" id="PS51706"/>
    </source>
</evidence>
<keyword evidence="6" id="KW-0460">Magnesium</keyword>
<comment type="similarity">
    <text evidence="2 10">Belongs to the TRAFAC class TrmE-Era-EngA-EngB-Septin-like GTPase superfamily. EngB GTPase family.</text>
</comment>
<dbReference type="HAMAP" id="MF_00321">
    <property type="entry name" value="GTPase_EngB"/>
    <property type="match status" value="1"/>
</dbReference>
<dbReference type="GO" id="GO:0005829">
    <property type="term" value="C:cytosol"/>
    <property type="evidence" value="ECO:0007669"/>
    <property type="project" value="TreeGrafter"/>
</dbReference>
<dbReference type="InterPro" id="IPR027417">
    <property type="entry name" value="P-loop_NTPase"/>
</dbReference>
<evidence type="ECO:0000256" key="2">
    <source>
        <dbReference type="ARBA" id="ARBA00009638"/>
    </source>
</evidence>
<dbReference type="Pfam" id="PF01926">
    <property type="entry name" value="MMR_HSR1"/>
    <property type="match status" value="1"/>
</dbReference>
<keyword evidence="8 10" id="KW-0717">Septation</keyword>
<dbReference type="Gene3D" id="3.40.50.300">
    <property type="entry name" value="P-loop containing nucleotide triphosphate hydrolases"/>
    <property type="match status" value="1"/>
</dbReference>
<dbReference type="NCBIfam" id="TIGR03598">
    <property type="entry name" value="GTPase_YsxC"/>
    <property type="match status" value="1"/>
</dbReference>
<evidence type="ECO:0000256" key="8">
    <source>
        <dbReference type="ARBA" id="ARBA00023210"/>
    </source>
</evidence>
<sequence length="195" mass="22049">MQIKEAKYETTAVKPEQYPKRYLPEVAWVGRSNVGKSSIINALLYRKSLARASATPGKTREINFYLVNEALYFVDLPGYGYARVSQAAKEAWGRMIETYLQTREQLQLIVMLVDIRHAPSNEDQVMYAWLAAQERPSLVVATKLDKIPRGQIPIRLRTIREVLGMAAEAPVIPFSAVTGQGRDEIWRQIEGVIGL</sequence>
<dbReference type="RefSeq" id="WP_132012385.1">
    <property type="nucleotide sequence ID" value="NZ_SLUN01000001.1"/>
</dbReference>
<evidence type="ECO:0000256" key="5">
    <source>
        <dbReference type="ARBA" id="ARBA00022741"/>
    </source>
</evidence>
<dbReference type="PANTHER" id="PTHR11649">
    <property type="entry name" value="MSS1/TRME-RELATED GTP-BINDING PROTEIN"/>
    <property type="match status" value="1"/>
</dbReference>
<keyword evidence="13" id="KW-1185">Reference proteome</keyword>
<evidence type="ECO:0000313" key="12">
    <source>
        <dbReference type="EMBL" id="TCL76999.1"/>
    </source>
</evidence>
<dbReference type="SUPFAM" id="SSF52540">
    <property type="entry name" value="P-loop containing nucleoside triphosphate hydrolases"/>
    <property type="match status" value="1"/>
</dbReference>
<comment type="caution">
    <text evidence="12">The sequence shown here is derived from an EMBL/GenBank/DDBJ whole genome shotgun (WGS) entry which is preliminary data.</text>
</comment>
<accession>A0A4R1SC34</accession>
<dbReference type="Proteomes" id="UP000295008">
    <property type="component" value="Unassembled WGS sequence"/>
</dbReference>
<dbReference type="PANTHER" id="PTHR11649:SF13">
    <property type="entry name" value="ENGB-TYPE G DOMAIN-CONTAINING PROTEIN"/>
    <property type="match status" value="1"/>
</dbReference>
<keyword evidence="4" id="KW-0479">Metal-binding</keyword>
<feature type="domain" description="EngB-type G" evidence="11">
    <location>
        <begin position="22"/>
        <end position="195"/>
    </location>
</feature>
<dbReference type="InterPro" id="IPR030393">
    <property type="entry name" value="G_ENGB_dom"/>
</dbReference>
<evidence type="ECO:0000256" key="7">
    <source>
        <dbReference type="ARBA" id="ARBA00023134"/>
    </source>
</evidence>
<organism evidence="12 13">
    <name type="scientific">Hydrogenispora ethanolica</name>
    <dbReference type="NCBI Taxonomy" id="1082276"/>
    <lineage>
        <taxon>Bacteria</taxon>
        <taxon>Bacillati</taxon>
        <taxon>Bacillota</taxon>
        <taxon>Hydrogenispora</taxon>
    </lineage>
</organism>
<evidence type="ECO:0000256" key="1">
    <source>
        <dbReference type="ARBA" id="ARBA00001946"/>
    </source>
</evidence>
<keyword evidence="7 10" id="KW-0342">GTP-binding</keyword>
<name>A0A4R1SC34_HYDET</name>
<evidence type="ECO:0000256" key="6">
    <source>
        <dbReference type="ARBA" id="ARBA00022842"/>
    </source>
</evidence>
<evidence type="ECO:0000256" key="9">
    <source>
        <dbReference type="ARBA" id="ARBA00023306"/>
    </source>
</evidence>
<evidence type="ECO:0000256" key="4">
    <source>
        <dbReference type="ARBA" id="ARBA00022723"/>
    </source>
</evidence>
<comment type="function">
    <text evidence="10">Necessary for normal cell division and for the maintenance of normal septation.</text>
</comment>
<evidence type="ECO:0000256" key="10">
    <source>
        <dbReference type="HAMAP-Rule" id="MF_00321"/>
    </source>
</evidence>
<dbReference type="CDD" id="cd01876">
    <property type="entry name" value="YihA_EngB"/>
    <property type="match status" value="1"/>
</dbReference>
<comment type="cofactor">
    <cofactor evidence="1">
        <name>Mg(2+)</name>
        <dbReference type="ChEBI" id="CHEBI:18420"/>
    </cofactor>
</comment>
<keyword evidence="5 10" id="KW-0547">Nucleotide-binding</keyword>
<dbReference type="PROSITE" id="PS51706">
    <property type="entry name" value="G_ENGB"/>
    <property type="match status" value="1"/>
</dbReference>
<gene>
    <name evidence="10" type="primary">engB</name>
    <name evidence="12" type="ORF">EDC14_1001284</name>
</gene>
<evidence type="ECO:0000313" key="13">
    <source>
        <dbReference type="Proteomes" id="UP000295008"/>
    </source>
</evidence>
<dbReference type="GO" id="GO:0046872">
    <property type="term" value="F:metal ion binding"/>
    <property type="evidence" value="ECO:0007669"/>
    <property type="project" value="UniProtKB-KW"/>
</dbReference>
<keyword evidence="3 10" id="KW-0132">Cell division</keyword>
<reference evidence="12 13" key="1">
    <citation type="submission" date="2019-03" db="EMBL/GenBank/DDBJ databases">
        <title>Genomic Encyclopedia of Type Strains, Phase IV (KMG-IV): sequencing the most valuable type-strain genomes for metagenomic binning, comparative biology and taxonomic classification.</title>
        <authorList>
            <person name="Goeker M."/>
        </authorList>
    </citation>
    <scope>NUCLEOTIDE SEQUENCE [LARGE SCALE GENOMIC DNA]</scope>
    <source>
        <strain evidence="12 13">LX-B</strain>
    </source>
</reference>
<evidence type="ECO:0000256" key="3">
    <source>
        <dbReference type="ARBA" id="ARBA00022618"/>
    </source>
</evidence>
<dbReference type="OrthoDB" id="9804921at2"/>
<protein>
    <recommendedName>
        <fullName evidence="10">Probable GTP-binding protein EngB</fullName>
    </recommendedName>
</protein>
<keyword evidence="9 10" id="KW-0131">Cell cycle</keyword>
<dbReference type="FunFam" id="3.40.50.300:FF:000098">
    <property type="entry name" value="Probable GTP-binding protein EngB"/>
    <property type="match status" value="1"/>
</dbReference>
<dbReference type="InterPro" id="IPR006073">
    <property type="entry name" value="GTP-bd"/>
</dbReference>
<dbReference type="GO" id="GO:0000917">
    <property type="term" value="P:division septum assembly"/>
    <property type="evidence" value="ECO:0007669"/>
    <property type="project" value="UniProtKB-KW"/>
</dbReference>
<dbReference type="AlphaFoldDB" id="A0A4R1SC34"/>